<dbReference type="Pfam" id="PF01370">
    <property type="entry name" value="Epimerase"/>
    <property type="match status" value="1"/>
</dbReference>
<dbReference type="PANTHER" id="PTHR48079:SF6">
    <property type="entry name" value="NAD(P)-BINDING DOMAIN-CONTAINING PROTEIN-RELATED"/>
    <property type="match status" value="1"/>
</dbReference>
<dbReference type="InterPro" id="IPR051783">
    <property type="entry name" value="NAD(P)-dependent_oxidoreduct"/>
</dbReference>
<name>A0A1S8D838_9PROT</name>
<keyword evidence="3" id="KW-1185">Reference proteome</keyword>
<accession>A0A1S8D838</accession>
<dbReference type="GO" id="GO:0005737">
    <property type="term" value="C:cytoplasm"/>
    <property type="evidence" value="ECO:0007669"/>
    <property type="project" value="TreeGrafter"/>
</dbReference>
<dbReference type="GO" id="GO:0004029">
    <property type="term" value="F:aldehyde dehydrogenase (NAD+) activity"/>
    <property type="evidence" value="ECO:0007669"/>
    <property type="project" value="TreeGrafter"/>
</dbReference>
<comment type="caution">
    <text evidence="2">The sequence shown here is derived from an EMBL/GenBank/DDBJ whole genome shotgun (WGS) entry which is preliminary data.</text>
</comment>
<reference evidence="2" key="1">
    <citation type="submission" date="2016-12" db="EMBL/GenBank/DDBJ databases">
        <title>Draft genome sequence of Roseomonas mucosa strain AU37, isolated from a peripheral intravenous catheter.</title>
        <authorList>
            <person name="Choudhury M.A."/>
            <person name="Sidjabat H.E."/>
            <person name="Wailan A.M."/>
            <person name="Zhang L."/>
            <person name="Marsh N.M."/>
            <person name="Rickard C.M."/>
            <person name="Davies M."/>
            <person name="Mcmillan D.J."/>
        </authorList>
    </citation>
    <scope>NUCLEOTIDE SEQUENCE [LARGE SCALE GENOMIC DNA]</scope>
    <source>
        <strain evidence="2">AU37</strain>
    </source>
</reference>
<dbReference type="InterPro" id="IPR001509">
    <property type="entry name" value="Epimerase_deHydtase"/>
</dbReference>
<dbReference type="AlphaFoldDB" id="A0A1S8D838"/>
<dbReference type="InterPro" id="IPR036291">
    <property type="entry name" value="NAD(P)-bd_dom_sf"/>
</dbReference>
<dbReference type="SUPFAM" id="SSF51735">
    <property type="entry name" value="NAD(P)-binding Rossmann-fold domains"/>
    <property type="match status" value="1"/>
</dbReference>
<protein>
    <recommendedName>
        <fullName evidence="1">NAD-dependent epimerase/dehydratase domain-containing protein</fullName>
    </recommendedName>
</protein>
<organism evidence="2 3">
    <name type="scientific">Roseomonas mucosa</name>
    <dbReference type="NCBI Taxonomy" id="207340"/>
    <lineage>
        <taxon>Bacteria</taxon>
        <taxon>Pseudomonadati</taxon>
        <taxon>Pseudomonadota</taxon>
        <taxon>Alphaproteobacteria</taxon>
        <taxon>Acetobacterales</taxon>
        <taxon>Roseomonadaceae</taxon>
        <taxon>Roseomonas</taxon>
    </lineage>
</organism>
<gene>
    <name evidence="2" type="ORF">APZ41_004340</name>
</gene>
<dbReference type="STRING" id="207340.APZ41_004340"/>
<evidence type="ECO:0000259" key="1">
    <source>
        <dbReference type="Pfam" id="PF01370"/>
    </source>
</evidence>
<sequence>MTDAPLAAVTGGTGFLGRHVVAALAAQGWRVRVLVRRECGAEGLPAEPLRGDLADAAALCRLVSGAQAVVHLAGLTKALGPAEFLAVNRDGSARLAEAVVRAAPEARCVLVSSLAAREPHLSPYAASKRAGERAAVSALGPAGRWVVLRPSVIYGPGDLEGLLLRRLANSAIVPVPRAPEPRIAMVHARDVAAAVAALCRSGPLATPWGGTFEVTDARREGYGWRELLRGLAQGLRQRPRFLEVPDAAMLAAGVAADGWARLTGRSGLFGLGKAREILHRDWGSGAERQLPEAVWAPRIGFEEGLRDTLAWWASLGLAPAPG</sequence>
<dbReference type="Proteomes" id="UP000054844">
    <property type="component" value="Unassembled WGS sequence"/>
</dbReference>
<evidence type="ECO:0000313" key="3">
    <source>
        <dbReference type="Proteomes" id="UP000054844"/>
    </source>
</evidence>
<proteinExistence type="predicted"/>
<dbReference type="PANTHER" id="PTHR48079">
    <property type="entry name" value="PROTEIN YEEZ"/>
    <property type="match status" value="1"/>
</dbReference>
<dbReference type="Gene3D" id="3.40.50.720">
    <property type="entry name" value="NAD(P)-binding Rossmann-like Domain"/>
    <property type="match status" value="1"/>
</dbReference>
<dbReference type="RefSeq" id="WP_076970106.1">
    <property type="nucleotide sequence ID" value="NZ_CP025188.1"/>
</dbReference>
<dbReference type="EMBL" id="LLWF02000007">
    <property type="protein sequence ID" value="ONH84471.1"/>
    <property type="molecule type" value="Genomic_DNA"/>
</dbReference>
<dbReference type="OrthoDB" id="9814124at2"/>
<evidence type="ECO:0000313" key="2">
    <source>
        <dbReference type="EMBL" id="ONH84471.1"/>
    </source>
</evidence>
<feature type="domain" description="NAD-dependent epimerase/dehydratase" evidence="1">
    <location>
        <begin position="8"/>
        <end position="201"/>
    </location>
</feature>